<dbReference type="EMBL" id="AP006500">
    <property type="protein sequence ID" value="BAM82455.1"/>
    <property type="molecule type" value="Genomic_DNA"/>
</dbReference>
<dbReference type="KEGG" id="cme:CYME_CMR221C"/>
<evidence type="ECO:0000256" key="6">
    <source>
        <dbReference type="ARBA" id="ARBA00022692"/>
    </source>
</evidence>
<reference evidence="13 14" key="1">
    <citation type="journal article" date="2004" name="Nature">
        <title>Genome sequence of the ultrasmall unicellular red alga Cyanidioschyzon merolae 10D.</title>
        <authorList>
            <person name="Matsuzaki M."/>
            <person name="Misumi O."/>
            <person name="Shin-i T."/>
            <person name="Maruyama S."/>
            <person name="Takahara M."/>
            <person name="Miyagishima S."/>
            <person name="Mori T."/>
            <person name="Nishida K."/>
            <person name="Yagisawa F."/>
            <person name="Nishida K."/>
            <person name="Yoshida Y."/>
            <person name="Nishimura Y."/>
            <person name="Nakao S."/>
            <person name="Kobayashi T."/>
            <person name="Momoyama Y."/>
            <person name="Higashiyama T."/>
            <person name="Minoda A."/>
            <person name="Sano M."/>
            <person name="Nomoto H."/>
            <person name="Oishi K."/>
            <person name="Hayashi H."/>
            <person name="Ohta F."/>
            <person name="Nishizaka S."/>
            <person name="Haga S."/>
            <person name="Miura S."/>
            <person name="Morishita T."/>
            <person name="Kabeya Y."/>
            <person name="Terasawa K."/>
            <person name="Suzuki Y."/>
            <person name="Ishii Y."/>
            <person name="Asakawa S."/>
            <person name="Takano H."/>
            <person name="Ohta N."/>
            <person name="Kuroiwa H."/>
            <person name="Tanaka K."/>
            <person name="Shimizu N."/>
            <person name="Sugano S."/>
            <person name="Sato N."/>
            <person name="Nozaki H."/>
            <person name="Ogasawara N."/>
            <person name="Kohara Y."/>
            <person name="Kuroiwa T."/>
        </authorList>
    </citation>
    <scope>NUCLEOTIDE SEQUENCE [LARGE SCALE GENOMIC DNA]</scope>
    <source>
        <strain evidence="13 14">10D</strain>
    </source>
</reference>
<dbReference type="GO" id="GO:0016020">
    <property type="term" value="C:membrane"/>
    <property type="evidence" value="ECO:0007669"/>
    <property type="project" value="InterPro"/>
</dbReference>
<gene>
    <name evidence="13" type="ORF">CYME_CMR221C</name>
</gene>
<evidence type="ECO:0000256" key="5">
    <source>
        <dbReference type="ARBA" id="ARBA00022679"/>
    </source>
</evidence>
<protein>
    <submittedName>
        <fullName evidence="13">Similar to dolichyl-phosphate-mannose--protein mannosyltransferase</fullName>
    </submittedName>
</protein>
<evidence type="ECO:0000313" key="14">
    <source>
        <dbReference type="Proteomes" id="UP000007014"/>
    </source>
</evidence>
<sequence length="582" mass="65642">MHRHESAQQLPKNSRSGAQGTPDLSKARGKHIAMRPPLNRTTETASGSRGASLVEGDSSLRSNAEPYAALLDGVVLVLLTIFAALTRFWRLSEPKAVVFDEFHFGKFVEAYFTGEYFFDIHPPLGKLLLALGAYLHGYNASFSYDQIGAEYPDKSYVGARTVAAVFGTLLVPLMYLVARELSLHVAASVLAAAWVLLEVATTIESRHILTDSQLLFFLLLHFYCVLRLWRTRDGTRARWRWLYWSGISAGLALSIKWTALATPALAGVVSVFGSRALLRSQKRIPLWQCVFVGLLALALYTSFFWIHFRLLPRSGSGDAFMLPDFRAKLIGSPEYNAAAAPVPFFRKFVYLNKEMLRANAQVPGRHHWESKWWSWPLNLRGILYWIQTKRAPWAENPKTTRSAPAEANQHGTGVTPRSQYPVIEARVYLILNPVIAWSVLCSLLFFGFLLAQNFIAGLGGFGDRAPRRLQTAELPKKQRRSQQKLYALGTYLFTGWLLNLLPYIGVKRAAFLYHYLPGLLYGILLTALLVDRAPLARTGHYQLVTIGVLLAAAAFIYFSPWIYGLYLTIEEQQKRRWLRGWN</sequence>
<keyword evidence="14" id="KW-1185">Reference proteome</keyword>
<evidence type="ECO:0000256" key="9">
    <source>
        <dbReference type="SAM" id="MobiDB-lite"/>
    </source>
</evidence>
<dbReference type="InterPro" id="IPR027005">
    <property type="entry name" value="PMT-like"/>
</dbReference>
<dbReference type="OrthoDB" id="4896at2759"/>
<dbReference type="Pfam" id="PF02366">
    <property type="entry name" value="PMT"/>
    <property type="match status" value="1"/>
</dbReference>
<feature type="transmembrane region" description="Helical" evidence="10">
    <location>
        <begin position="284"/>
        <end position="306"/>
    </location>
</feature>
<name>M1V6S7_CYAM1</name>
<evidence type="ECO:0000256" key="2">
    <source>
        <dbReference type="ARBA" id="ARBA00004922"/>
    </source>
</evidence>
<keyword evidence="6 10" id="KW-0812">Transmembrane</keyword>
<dbReference type="GO" id="GO:0005783">
    <property type="term" value="C:endoplasmic reticulum"/>
    <property type="evidence" value="ECO:0007669"/>
    <property type="project" value="TreeGrafter"/>
</dbReference>
<feature type="transmembrane region" description="Helical" evidence="10">
    <location>
        <begin position="212"/>
        <end position="229"/>
    </location>
</feature>
<organism evidence="13 14">
    <name type="scientific">Cyanidioschyzon merolae (strain NIES-3377 / 10D)</name>
    <name type="common">Unicellular red alga</name>
    <dbReference type="NCBI Taxonomy" id="280699"/>
    <lineage>
        <taxon>Eukaryota</taxon>
        <taxon>Rhodophyta</taxon>
        <taxon>Bangiophyceae</taxon>
        <taxon>Cyanidiales</taxon>
        <taxon>Cyanidiaceae</taxon>
        <taxon>Cyanidioschyzon</taxon>
    </lineage>
</organism>
<feature type="domain" description="Protein O-mannosyl-transferase C-terminal four TM" evidence="12">
    <location>
        <begin position="344"/>
        <end position="581"/>
    </location>
</feature>
<feature type="transmembrane region" description="Helical" evidence="10">
    <location>
        <begin position="67"/>
        <end position="85"/>
    </location>
</feature>
<dbReference type="Gramene" id="CMR221CT">
    <property type="protein sequence ID" value="CMR221CT"/>
    <property type="gene ID" value="CMR221C"/>
</dbReference>
<feature type="transmembrane region" description="Helical" evidence="10">
    <location>
        <begin position="543"/>
        <end position="563"/>
    </location>
</feature>
<dbReference type="GO" id="GO:0004169">
    <property type="term" value="F:dolichyl-phosphate-mannose-protein mannosyltransferase activity"/>
    <property type="evidence" value="ECO:0007669"/>
    <property type="project" value="TreeGrafter"/>
</dbReference>
<proteinExistence type="inferred from homology"/>
<feature type="compositionally biased region" description="Polar residues" evidence="9">
    <location>
        <begin position="39"/>
        <end position="49"/>
    </location>
</feature>
<accession>M1V6S7</accession>
<dbReference type="InterPro" id="IPR032421">
    <property type="entry name" value="PMT_4TMC"/>
</dbReference>
<evidence type="ECO:0000256" key="3">
    <source>
        <dbReference type="ARBA" id="ARBA00007222"/>
    </source>
</evidence>
<keyword evidence="5" id="KW-0808">Transferase</keyword>
<comment type="pathway">
    <text evidence="2">Protein modification; protein glycosylation.</text>
</comment>
<feature type="transmembrane region" description="Helical" evidence="10">
    <location>
        <begin position="181"/>
        <end position="200"/>
    </location>
</feature>
<evidence type="ECO:0000259" key="11">
    <source>
        <dbReference type="Pfam" id="PF02366"/>
    </source>
</evidence>
<evidence type="ECO:0000259" key="12">
    <source>
        <dbReference type="Pfam" id="PF16192"/>
    </source>
</evidence>
<dbReference type="InterPro" id="IPR003342">
    <property type="entry name" value="ArnT-like_N"/>
</dbReference>
<feature type="transmembrane region" description="Helical" evidence="10">
    <location>
        <begin position="241"/>
        <end position="272"/>
    </location>
</feature>
<dbReference type="Proteomes" id="UP000007014">
    <property type="component" value="Chromosome 18"/>
</dbReference>
<feature type="transmembrane region" description="Helical" evidence="10">
    <location>
        <begin position="512"/>
        <end position="531"/>
    </location>
</feature>
<dbReference type="GeneID" id="16996744"/>
<dbReference type="HOGENOM" id="CLU_482669_0_0_1"/>
<dbReference type="AlphaFoldDB" id="M1V6S7"/>
<feature type="compositionally biased region" description="Polar residues" evidence="9">
    <location>
        <begin position="7"/>
        <end position="19"/>
    </location>
</feature>
<dbReference type="Pfam" id="PF16192">
    <property type="entry name" value="PMT_4TMC"/>
    <property type="match status" value="1"/>
</dbReference>
<dbReference type="PANTHER" id="PTHR10050">
    <property type="entry name" value="DOLICHYL-PHOSPHATE-MANNOSE--PROTEIN MANNOSYLTRANSFERASE"/>
    <property type="match status" value="1"/>
</dbReference>
<feature type="transmembrane region" description="Helical" evidence="10">
    <location>
        <begin position="157"/>
        <end position="175"/>
    </location>
</feature>
<evidence type="ECO:0000256" key="4">
    <source>
        <dbReference type="ARBA" id="ARBA00022676"/>
    </source>
</evidence>
<evidence type="ECO:0000313" key="13">
    <source>
        <dbReference type="EMBL" id="BAM82455.1"/>
    </source>
</evidence>
<dbReference type="PANTHER" id="PTHR10050:SF51">
    <property type="entry name" value="PROTEIN O-MANNOSYL-TRANSFERASE 1"/>
    <property type="match status" value="1"/>
</dbReference>
<keyword evidence="4 13" id="KW-0328">Glycosyltransferase</keyword>
<reference evidence="13 14" key="2">
    <citation type="journal article" date="2007" name="BMC Biol.">
        <title>A 100%-complete sequence reveals unusually simple genomic features in the hot-spring red alga Cyanidioschyzon merolae.</title>
        <authorList>
            <person name="Nozaki H."/>
            <person name="Takano H."/>
            <person name="Misumi O."/>
            <person name="Terasawa K."/>
            <person name="Matsuzaki M."/>
            <person name="Maruyama S."/>
            <person name="Nishida K."/>
            <person name="Yagisawa F."/>
            <person name="Yoshida Y."/>
            <person name="Fujiwara T."/>
            <person name="Takio S."/>
            <person name="Tamura K."/>
            <person name="Chung S.J."/>
            <person name="Nakamura S."/>
            <person name="Kuroiwa H."/>
            <person name="Tanaka K."/>
            <person name="Sato N."/>
            <person name="Kuroiwa T."/>
        </authorList>
    </citation>
    <scope>NUCLEOTIDE SEQUENCE [LARGE SCALE GENOMIC DNA]</scope>
    <source>
        <strain evidence="13 14">10D</strain>
    </source>
</reference>
<evidence type="ECO:0000256" key="10">
    <source>
        <dbReference type="SAM" id="Phobius"/>
    </source>
</evidence>
<evidence type="ECO:0000256" key="7">
    <source>
        <dbReference type="ARBA" id="ARBA00022989"/>
    </source>
</evidence>
<dbReference type="UniPathway" id="UPA00378"/>
<feature type="transmembrane region" description="Helical" evidence="10">
    <location>
        <begin position="485"/>
        <end position="506"/>
    </location>
</feature>
<feature type="region of interest" description="Disordered" evidence="9">
    <location>
        <begin position="1"/>
        <end position="57"/>
    </location>
</feature>
<dbReference type="OMA" id="AGNHHPW"/>
<evidence type="ECO:0000256" key="8">
    <source>
        <dbReference type="ARBA" id="ARBA00023136"/>
    </source>
</evidence>
<dbReference type="RefSeq" id="XP_005538491.1">
    <property type="nucleotide sequence ID" value="XM_005538434.1"/>
</dbReference>
<keyword evidence="8 10" id="KW-0472">Membrane</keyword>
<comment type="similarity">
    <text evidence="3">Belongs to the glycosyltransferase 39 family.</text>
</comment>
<feature type="transmembrane region" description="Helical" evidence="10">
    <location>
        <begin position="434"/>
        <end position="461"/>
    </location>
</feature>
<keyword evidence="7 10" id="KW-1133">Transmembrane helix</keyword>
<dbReference type="eggNOG" id="KOG3359">
    <property type="taxonomic scope" value="Eukaryota"/>
</dbReference>
<feature type="domain" description="ArnT-like N-terminal" evidence="11">
    <location>
        <begin position="78"/>
        <end position="311"/>
    </location>
</feature>
<evidence type="ECO:0000256" key="1">
    <source>
        <dbReference type="ARBA" id="ARBA00004127"/>
    </source>
</evidence>
<comment type="subcellular location">
    <subcellularLocation>
        <location evidence="1">Endomembrane system</location>
        <topology evidence="1">Multi-pass membrane protein</topology>
    </subcellularLocation>
</comment>